<dbReference type="InterPro" id="IPR021229">
    <property type="entry name" value="DUF2800"/>
</dbReference>
<comment type="caution">
    <text evidence="3">The sequence shown here is derived from an EMBL/GenBank/DDBJ whole genome shotgun (WGS) entry which is preliminary data.</text>
</comment>
<dbReference type="Gene3D" id="3.90.320.10">
    <property type="match status" value="1"/>
</dbReference>
<feature type="coiled-coil region" evidence="2">
    <location>
        <begin position="51"/>
        <end position="78"/>
    </location>
</feature>
<evidence type="ECO:0000256" key="2">
    <source>
        <dbReference type="SAM" id="Coils"/>
    </source>
</evidence>
<sequence length="383" mass="43719">MDHAKLSASGAKRWLLCHPSIRLEEEFIEETSSYAEEGTVAHALAELKLRLALGELTKAQYKKQLEEFKKEHSTYYNEEMEEATTTYMEAVMELYAEAKSSCSDAMIMLEQRVDFSKWVPEGFGTSDVVIIADNIMHITDLKYGRGVKVSAEDNPQLKLYALGAFNEYAMLYDIGQVKMTIIQPRLDHISTSELVIEDLIEWGDTYVKPRALLAYNGEGEFAPGEETCRFCRAKHVCKARAAQQLDLMKYELQSPETFSNDEVAELLTKVGPFVEWAKDIADYAYKQATEKDVKFKGWKLVEGRSTRRYKDTLEVVKVLKAAGYDEALIYEKNLLSITAMEKALGKKQFKELLSDQVIKPQGKPMLTPKEDKRPEFQFIKDAF</sequence>
<reference evidence="3" key="1">
    <citation type="submission" date="2020-08" db="EMBL/GenBank/DDBJ databases">
        <title>Genome public.</title>
        <authorList>
            <person name="Liu C."/>
            <person name="Sun Q."/>
        </authorList>
    </citation>
    <scope>NUCLEOTIDE SEQUENCE</scope>
    <source>
        <strain evidence="3">NSJ-12</strain>
    </source>
</reference>
<protein>
    <submittedName>
        <fullName evidence="3">DUF2800 domain-containing protein</fullName>
    </submittedName>
</protein>
<evidence type="ECO:0000256" key="1">
    <source>
        <dbReference type="ARBA" id="ARBA00022801"/>
    </source>
</evidence>
<keyword evidence="1" id="KW-0378">Hydrolase</keyword>
<keyword evidence="4" id="KW-1185">Reference proteome</keyword>
<dbReference type="GO" id="GO:0016787">
    <property type="term" value="F:hydrolase activity"/>
    <property type="evidence" value="ECO:0007669"/>
    <property type="project" value="UniProtKB-KW"/>
</dbReference>
<evidence type="ECO:0000313" key="4">
    <source>
        <dbReference type="Proteomes" id="UP000655830"/>
    </source>
</evidence>
<accession>A0A926IF45</accession>
<dbReference type="EMBL" id="JACRSY010000017">
    <property type="protein sequence ID" value="MBC8580176.1"/>
    <property type="molecule type" value="Genomic_DNA"/>
</dbReference>
<dbReference type="AlphaFoldDB" id="A0A926IF45"/>
<proteinExistence type="predicted"/>
<gene>
    <name evidence="3" type="ORF">H8718_11640</name>
</gene>
<organism evidence="3 4">
    <name type="scientific">Zhenhengia yiwuensis</name>
    <dbReference type="NCBI Taxonomy" id="2763666"/>
    <lineage>
        <taxon>Bacteria</taxon>
        <taxon>Bacillati</taxon>
        <taxon>Bacillota</taxon>
        <taxon>Clostridia</taxon>
        <taxon>Lachnospirales</taxon>
        <taxon>Lachnospiraceae</taxon>
        <taxon>Zhenhengia</taxon>
    </lineage>
</organism>
<dbReference type="RefSeq" id="WP_249333044.1">
    <property type="nucleotide sequence ID" value="NZ_JACRSY010000017.1"/>
</dbReference>
<dbReference type="InterPro" id="IPR011604">
    <property type="entry name" value="PDDEXK-like_dom_sf"/>
</dbReference>
<dbReference type="Proteomes" id="UP000655830">
    <property type="component" value="Unassembled WGS sequence"/>
</dbReference>
<dbReference type="Pfam" id="PF10926">
    <property type="entry name" value="DUF2800"/>
    <property type="match status" value="1"/>
</dbReference>
<keyword evidence="2" id="KW-0175">Coiled coil</keyword>
<name>A0A926IF45_9FIRM</name>
<evidence type="ECO:0000313" key="3">
    <source>
        <dbReference type="EMBL" id="MBC8580176.1"/>
    </source>
</evidence>